<gene>
    <name evidence="2" type="ORF">K3T81_11200</name>
</gene>
<sequence length="585" mass="68675">MYDIISIKQKEDDLVTTPLYSIKPIANEGKNVESLSSYLVRLANAHKVSIGILTSKILMPHLKEYNFNYSTNIYRGYSRHINGLGEFSEINIEILERLTEQKNLSSLTINKFGDVINKTKLMKSQRTWCPECLQQMKEDLNVPYEKLIWNINHYDICLKHSIFLKSTCNQCGRLQNILHVNSRIGYCQYCCSWLGYKKSVDTNFISMYGDTIYNSKEIEDLVDFFFATAKISRKPFISSINFINDKLREKISLREFSLNNLEMHPGSLLRYNQGRTIPNITLLLKISRLLDIRLVEILSGEVKDISFKSLNRQSKIRYNHRVHYNALEVSLNNIIKSQGDIISITTLSKKLNVSRKTLRESFPDLINKIKKNNDKINQNVEKKMYRFYNHENDCKKVMAYLQKVLMLERVITLEQITTELKICSSTLKKYFPNLVEDIKVKNKLMAQKRGRFTSISKKYKTIEMKRVKEKLQEISNSIEEEPIYLSHIEEELGISQYRLRRKFPDLIKLISAKNKDSKQRKRRVYIDNCNQELINTIIHLISQDIYPGVDALQKHLNFKINNPVFLSVWRKTLMELGIEKKSFRK</sequence>
<feature type="domain" description="HTH cro/C1-type" evidence="1">
    <location>
        <begin position="273"/>
        <end position="297"/>
    </location>
</feature>
<dbReference type="RefSeq" id="WP_238020183.1">
    <property type="nucleotide sequence ID" value="NZ_JAIFZM010000008.1"/>
</dbReference>
<dbReference type="AlphaFoldDB" id="A0AAW5B6U1"/>
<dbReference type="InterPro" id="IPR001387">
    <property type="entry name" value="Cro/C1-type_HTH"/>
</dbReference>
<dbReference type="PROSITE" id="PS50943">
    <property type="entry name" value="HTH_CROC1"/>
    <property type="match status" value="1"/>
</dbReference>
<keyword evidence="3" id="KW-1185">Reference proteome</keyword>
<evidence type="ECO:0000313" key="3">
    <source>
        <dbReference type="Proteomes" id="UP001199631"/>
    </source>
</evidence>
<proteinExistence type="predicted"/>
<name>A0AAW5B6U1_9BACI</name>
<protein>
    <submittedName>
        <fullName evidence="2">TniQ family protein</fullName>
    </submittedName>
</protein>
<dbReference type="InterPro" id="IPR009492">
    <property type="entry name" value="TniQ"/>
</dbReference>
<evidence type="ECO:0000313" key="2">
    <source>
        <dbReference type="EMBL" id="MCG3419720.1"/>
    </source>
</evidence>
<comment type="caution">
    <text evidence="2">The sequence shown here is derived from an EMBL/GenBank/DDBJ whole genome shotgun (WGS) entry which is preliminary data.</text>
</comment>
<organism evidence="2 3">
    <name type="scientific">Oceanobacillus jordanicus</name>
    <dbReference type="NCBI Taxonomy" id="2867266"/>
    <lineage>
        <taxon>Bacteria</taxon>
        <taxon>Bacillati</taxon>
        <taxon>Bacillota</taxon>
        <taxon>Bacilli</taxon>
        <taxon>Bacillales</taxon>
        <taxon>Bacillaceae</taxon>
        <taxon>Oceanobacillus</taxon>
    </lineage>
</organism>
<evidence type="ECO:0000259" key="1">
    <source>
        <dbReference type="PROSITE" id="PS50943"/>
    </source>
</evidence>
<dbReference type="Pfam" id="PF06527">
    <property type="entry name" value="TniQ"/>
    <property type="match status" value="1"/>
</dbReference>
<accession>A0AAW5B6U1</accession>
<dbReference type="EMBL" id="JAIFZM010000008">
    <property type="protein sequence ID" value="MCG3419720.1"/>
    <property type="molecule type" value="Genomic_DNA"/>
</dbReference>
<reference evidence="2 3" key="1">
    <citation type="journal article" date="2022" name="Evol. Bioinform. Online">
        <title>Draft Genome Sequence of Oceanobacillus jordanicus Strain GSFE11, a Halotolerant Plant Growth-Promoting Bacterial Endophyte Isolated From the Jordan Valley.</title>
        <authorList>
            <person name="Alhindi T."/>
            <person name="Albdaiwi R."/>
        </authorList>
    </citation>
    <scope>NUCLEOTIDE SEQUENCE [LARGE SCALE GENOMIC DNA]</scope>
    <source>
        <strain evidence="2 3">GSFE11</strain>
    </source>
</reference>
<dbReference type="Proteomes" id="UP001199631">
    <property type="component" value="Unassembled WGS sequence"/>
</dbReference>